<dbReference type="Proteomes" id="UP001254257">
    <property type="component" value="Unassembled WGS sequence"/>
</dbReference>
<dbReference type="RefSeq" id="WP_316020714.1">
    <property type="nucleotide sequence ID" value="NZ_JAWDID010000054.1"/>
</dbReference>
<evidence type="ECO:0000313" key="2">
    <source>
        <dbReference type="Proteomes" id="UP001254257"/>
    </source>
</evidence>
<organism evidence="1 2">
    <name type="scientific">Bosea rubneri</name>
    <dbReference type="NCBI Taxonomy" id="3075434"/>
    <lineage>
        <taxon>Bacteria</taxon>
        <taxon>Pseudomonadati</taxon>
        <taxon>Pseudomonadota</taxon>
        <taxon>Alphaproteobacteria</taxon>
        <taxon>Hyphomicrobiales</taxon>
        <taxon>Boseaceae</taxon>
        <taxon>Bosea</taxon>
    </lineage>
</organism>
<accession>A0ABU3SDX2</accession>
<proteinExistence type="predicted"/>
<sequence>MAGGVAGYLAGRGGQGTAGIAVAGLDRAALSAALDTVASGGAVALPAGNLRIIASHKLADGRLCREYTVTGTGQGVSGWNGIDCRDGQGWHTELVAANPPETAGYKPASGGALAEAFLLDRGAEGPLDPAAEQGLLKGAR</sequence>
<dbReference type="EMBL" id="JAWDID010000054">
    <property type="protein sequence ID" value="MDU0342964.1"/>
    <property type="molecule type" value="Genomic_DNA"/>
</dbReference>
<reference evidence="1 2" key="1">
    <citation type="submission" date="2023-09" db="EMBL/GenBank/DDBJ databases">
        <title>Whole genome shotgun sequencing (WGS) of Bosea sp. ZW T0_25, isolated from stored onions (Allium cepa).</title>
        <authorList>
            <person name="Stoll D.A."/>
            <person name="Huch M."/>
        </authorList>
    </citation>
    <scope>NUCLEOTIDE SEQUENCE [LARGE SCALE GENOMIC DNA]</scope>
    <source>
        <strain evidence="1 2">ZW T0_25</strain>
    </source>
</reference>
<gene>
    <name evidence="1" type="ORF">RKE40_23960</name>
</gene>
<evidence type="ECO:0000313" key="1">
    <source>
        <dbReference type="EMBL" id="MDU0342964.1"/>
    </source>
</evidence>
<protein>
    <submittedName>
        <fullName evidence="1">Uncharacterized protein</fullName>
    </submittedName>
</protein>
<comment type="caution">
    <text evidence="1">The sequence shown here is derived from an EMBL/GenBank/DDBJ whole genome shotgun (WGS) entry which is preliminary data.</text>
</comment>
<keyword evidence="2" id="KW-1185">Reference proteome</keyword>
<name>A0ABU3SDX2_9HYPH</name>